<organism evidence="13 14">
    <name type="scientific">Microcystis aeruginosa NIES-4285</name>
    <dbReference type="NCBI Taxonomy" id="2497681"/>
    <lineage>
        <taxon>Bacteria</taxon>
        <taxon>Bacillati</taxon>
        <taxon>Cyanobacteriota</taxon>
        <taxon>Cyanophyceae</taxon>
        <taxon>Oscillatoriophycideae</taxon>
        <taxon>Chroococcales</taxon>
        <taxon>Microcystaceae</taxon>
        <taxon>Microcystis</taxon>
    </lineage>
</organism>
<dbReference type="GO" id="GO:0097363">
    <property type="term" value="F:protein O-acetylglucosaminyltransferase activity"/>
    <property type="evidence" value="ECO:0007669"/>
    <property type="project" value="UniProtKB-EC"/>
</dbReference>
<dbReference type="InterPro" id="IPR029489">
    <property type="entry name" value="OGT/SEC/SPY_C"/>
</dbReference>
<evidence type="ECO:0000256" key="4">
    <source>
        <dbReference type="ARBA" id="ARBA00019143"/>
    </source>
</evidence>
<comment type="pathway">
    <text evidence="1">Protein modification; protein glycosylation.</text>
</comment>
<name>A0A402DIV4_MICAE</name>
<dbReference type="PROSITE" id="PS50293">
    <property type="entry name" value="TPR_REGION"/>
    <property type="match status" value="4"/>
</dbReference>
<dbReference type="Gene3D" id="3.40.50.2000">
    <property type="entry name" value="Glycogen Phosphorylase B"/>
    <property type="match status" value="1"/>
</dbReference>
<dbReference type="UniPathway" id="UPA00378"/>
<comment type="similarity">
    <text evidence="2">Belongs to the glycosyltransferase 41 family. O-GlcNAc transferase subfamily.</text>
</comment>
<feature type="domain" description="O-GlcNAc transferase C-terminal" evidence="12">
    <location>
        <begin position="621"/>
        <end position="772"/>
    </location>
</feature>
<feature type="repeat" description="TPR" evidence="10">
    <location>
        <begin position="1210"/>
        <end position="1243"/>
    </location>
</feature>
<dbReference type="InterPro" id="IPR006597">
    <property type="entry name" value="Sel1-like"/>
</dbReference>
<feature type="repeat" description="TPR" evidence="10">
    <location>
        <begin position="1040"/>
        <end position="1073"/>
    </location>
</feature>
<dbReference type="PROSITE" id="PS50005">
    <property type="entry name" value="TPR"/>
    <property type="match status" value="11"/>
</dbReference>
<dbReference type="RefSeq" id="WP_253845416.1">
    <property type="nucleotide sequence ID" value="NZ_BIFY01000109.1"/>
</dbReference>
<feature type="repeat" description="TPR" evidence="10">
    <location>
        <begin position="504"/>
        <end position="537"/>
    </location>
</feature>
<feature type="repeat" description="TPR" evidence="10">
    <location>
        <begin position="470"/>
        <end position="503"/>
    </location>
</feature>
<evidence type="ECO:0000256" key="6">
    <source>
        <dbReference type="ARBA" id="ARBA00022679"/>
    </source>
</evidence>
<dbReference type="Pfam" id="PF13844">
    <property type="entry name" value="Glyco_transf_41"/>
    <property type="match status" value="2"/>
</dbReference>
<evidence type="ECO:0000256" key="3">
    <source>
        <dbReference type="ARBA" id="ARBA00011970"/>
    </source>
</evidence>
<evidence type="ECO:0000259" key="12">
    <source>
        <dbReference type="Pfam" id="PF13844"/>
    </source>
</evidence>
<evidence type="ECO:0000256" key="10">
    <source>
        <dbReference type="PROSITE-ProRule" id="PRU00339"/>
    </source>
</evidence>
<sequence>MSLPKRLLSGANNLNLSSFADAVVVMIIFCNRIPYYQTAWSYRVLGELYTQSGLDFQAGVFPDAVSLDRYLRLRQGEAIPLLLQFEVLGQDALQEIQREGALVVYSHADPRQSLGNAITGSQETVTQAVAKQLQCQPHIWLPLAHRVIWLKEKDIRQTPLGQIEALAQSVGLRFNSQDYPIEHLLDFPTESAPWQEYFTKEEQLLIHCLFKPLLLFGGDETGETFREIFLNLVKEINWPTWLDLLATLQKDVWKILPDQRELVYQAIKNSLIDSFADCGLGNQGAEIAHYLGNQFTQQGHFALAQSWYLKAIELEPERSQSYYNLGVVNEKQQQWQSAIDYYRQGIRLNPQYAKAYYRLGLNLKQQLINQRENLEDEKKQAITLEIGECLTQVLNLDPNHPSIKFQLAKFWQDQGESAKAKSLLTAKEWELLPDFVAYLINTGNQWERRGKFLQAQNCYEMALEFEPSAIEPLFNLALIFQQQDKLPEAIGYYRQVLTLDPNYIPALQNCGMVLEKIGYIHEAIAYYQKVLTIDSDHLSALKSLASCAEKLGKIANAVDYSHKIMQLEPHDSVNHSFLLWCFGALTIVSPQEILDSSYLWYIYHVVKQSLPTLKRHWRQPDPDRRLRIGYISPDFRRHSCSFFIKPLLENHHHDQFEIFAYAEVEKGDQITEKIQATCDHWRCTVGLSDLEVAALIQADQIDILVDLAGHTTGNRLKVLGIKPAPIQATYLGYFATTGLPTIDYWITDEALHPLDTPELTSETIWRLPRCYLTYNNYLDTPAVSPLPFEKTGLITFGSLNNTRKLTPETLDVWCQILKAVPSSRLFLKAINQAGVDPRVQENIINDFTQRGISADRLFIQGALLGDQAHFSSYNNVDIHLDPFPYGGCTTTCEALWMGVPTLTLAGGRNMERLSVTLLKAVGLDEWIADTPEDYVQKAVQFAQDTVYLANLRATMRDRLAQSELLDAKGMAAAMEEAYRQMWQIYLEEQNKVNSPPLPVVPEENSAAYYHQLGREKTLTGELESAKNFYLQAIKVDATYAKSYHNLGFLAAQQGQLEEAISYYQQAIESQPDYPTAFYNLGLVYEQLQETEKAIACYSHSVQLDSTNVEVYKSLAQLYDRQENYAKAEKYYRCALLLQPHNLELRYNLGVVLYEQEKFDKAVSCFQKIIQAKPQDAIAYLHLGISYKQQKLLTKAKSCFEKAIELDPDYAMAYYNLGVVYSCQPDEKKAVDCFRQCLRCDPANKLAHTALLFALSGIKEVSSEEIYDASSRWYRNKIQT</sequence>
<dbReference type="Pfam" id="PF13432">
    <property type="entry name" value="TPR_16"/>
    <property type="match status" value="2"/>
</dbReference>
<dbReference type="PANTHER" id="PTHR44835:SF1">
    <property type="entry name" value="PROTEIN O-GLCNAC TRANSFERASE"/>
    <property type="match status" value="1"/>
</dbReference>
<feature type="repeat" description="TPR" evidence="10">
    <location>
        <begin position="1108"/>
        <end position="1141"/>
    </location>
</feature>
<evidence type="ECO:0000256" key="5">
    <source>
        <dbReference type="ARBA" id="ARBA00022676"/>
    </source>
</evidence>
<keyword evidence="9" id="KW-0939">Gibberellin signaling pathway</keyword>
<feature type="repeat" description="TPR" evidence="10">
    <location>
        <begin position="319"/>
        <end position="352"/>
    </location>
</feature>
<dbReference type="SMART" id="SM00028">
    <property type="entry name" value="TPR"/>
    <property type="match status" value="13"/>
</dbReference>
<accession>A0A402DIV4</accession>
<dbReference type="Proteomes" id="UP000289660">
    <property type="component" value="Unassembled WGS sequence"/>
</dbReference>
<dbReference type="InterPro" id="IPR011990">
    <property type="entry name" value="TPR-like_helical_dom_sf"/>
</dbReference>
<feature type="repeat" description="TPR" evidence="10">
    <location>
        <begin position="1074"/>
        <end position="1107"/>
    </location>
</feature>
<protein>
    <recommendedName>
        <fullName evidence="4">Probable UDP-N-acetylglucosamine--peptide N-acetylglucosaminyltransferase SPINDLY</fullName>
        <ecNumber evidence="3">2.4.1.255</ecNumber>
    </recommendedName>
</protein>
<feature type="repeat" description="TPR" evidence="10">
    <location>
        <begin position="436"/>
        <end position="469"/>
    </location>
</feature>
<keyword evidence="5" id="KW-0328">Glycosyltransferase</keyword>
<dbReference type="EMBL" id="BIFY01000109">
    <property type="protein sequence ID" value="GCE62134.1"/>
    <property type="molecule type" value="Genomic_DNA"/>
</dbReference>
<dbReference type="PANTHER" id="PTHR44835">
    <property type="entry name" value="UDP-N-ACETYLGLUCOSAMINE--PEPTIDE N-ACETYLGLUCOSAMINYLTRANSFERASE SPINDLY-RELATED"/>
    <property type="match status" value="1"/>
</dbReference>
<keyword evidence="7" id="KW-0677">Repeat</keyword>
<evidence type="ECO:0000256" key="7">
    <source>
        <dbReference type="ARBA" id="ARBA00022737"/>
    </source>
</evidence>
<keyword evidence="8 10" id="KW-0802">TPR repeat</keyword>
<dbReference type="SMART" id="SM00671">
    <property type="entry name" value="SEL1"/>
    <property type="match status" value="8"/>
</dbReference>
<evidence type="ECO:0000256" key="1">
    <source>
        <dbReference type="ARBA" id="ARBA00004922"/>
    </source>
</evidence>
<dbReference type="SUPFAM" id="SSF48452">
    <property type="entry name" value="TPR-like"/>
    <property type="match status" value="3"/>
</dbReference>
<evidence type="ECO:0000256" key="2">
    <source>
        <dbReference type="ARBA" id="ARBA00005386"/>
    </source>
</evidence>
<feature type="domain" description="O-GlcNAc transferase C-terminal" evidence="12">
    <location>
        <begin position="794"/>
        <end position="972"/>
    </location>
</feature>
<evidence type="ECO:0000256" key="8">
    <source>
        <dbReference type="ARBA" id="ARBA00022803"/>
    </source>
</evidence>
<dbReference type="EC" id="2.4.1.255" evidence="3"/>
<dbReference type="Pfam" id="PF13414">
    <property type="entry name" value="TPR_11"/>
    <property type="match status" value="2"/>
</dbReference>
<dbReference type="Pfam" id="PF00515">
    <property type="entry name" value="TPR_1"/>
    <property type="match status" value="1"/>
</dbReference>
<dbReference type="InterPro" id="IPR019734">
    <property type="entry name" value="TPR_rpt"/>
</dbReference>
<feature type="repeat" description="TPR" evidence="10">
    <location>
        <begin position="285"/>
        <end position="318"/>
    </location>
</feature>
<keyword evidence="6" id="KW-0808">Transferase</keyword>
<dbReference type="Gene3D" id="1.25.40.10">
    <property type="entry name" value="Tetratricopeptide repeat domain"/>
    <property type="match status" value="5"/>
</dbReference>
<dbReference type="GO" id="GO:0009740">
    <property type="term" value="P:gibberellic acid mediated signaling pathway"/>
    <property type="evidence" value="ECO:0007669"/>
    <property type="project" value="UniProtKB-KW"/>
</dbReference>
<dbReference type="InterPro" id="IPR051939">
    <property type="entry name" value="Glycosyltr_41/O-GlcNAc_trsf"/>
</dbReference>
<dbReference type="AlphaFoldDB" id="A0A402DIV4"/>
<gene>
    <name evidence="13" type="primary">yrrB_8</name>
    <name evidence="13" type="ORF">MiAbB_04079</name>
</gene>
<evidence type="ECO:0000313" key="13">
    <source>
        <dbReference type="EMBL" id="GCE62134.1"/>
    </source>
</evidence>
<dbReference type="Gene3D" id="3.40.50.11380">
    <property type="match status" value="1"/>
</dbReference>
<evidence type="ECO:0000313" key="14">
    <source>
        <dbReference type="Proteomes" id="UP000289660"/>
    </source>
</evidence>
<comment type="caution">
    <text evidence="13">The sequence shown here is derived from an EMBL/GenBank/DDBJ whole genome shotgun (WGS) entry which is preliminary data.</text>
</comment>
<feature type="repeat" description="TPR" evidence="10">
    <location>
        <begin position="1142"/>
        <end position="1175"/>
    </location>
</feature>
<keyword evidence="11" id="KW-0175">Coiled coil</keyword>
<feature type="repeat" description="TPR" evidence="10">
    <location>
        <begin position="1176"/>
        <end position="1209"/>
    </location>
</feature>
<evidence type="ECO:0000256" key="9">
    <source>
        <dbReference type="ARBA" id="ARBA00022941"/>
    </source>
</evidence>
<reference evidence="14" key="1">
    <citation type="submission" date="2018-12" db="EMBL/GenBank/DDBJ databases">
        <title>Genome sequence of Microcystis aeruginosa NIES-4285.</title>
        <authorList>
            <person name="Tanabe Y."/>
        </authorList>
    </citation>
    <scope>NUCLEOTIDE SEQUENCE [LARGE SCALE GENOMIC DNA]</scope>
    <source>
        <strain evidence="14">NIES-4285</strain>
    </source>
</reference>
<dbReference type="Pfam" id="PF13181">
    <property type="entry name" value="TPR_8"/>
    <property type="match status" value="2"/>
</dbReference>
<proteinExistence type="inferred from homology"/>
<evidence type="ECO:0000256" key="11">
    <source>
        <dbReference type="SAM" id="Coils"/>
    </source>
</evidence>
<feature type="coiled-coil region" evidence="11">
    <location>
        <begin position="357"/>
        <end position="384"/>
    </location>
</feature>